<comment type="caution">
    <text evidence="9">The sequence shown here is derived from an EMBL/GenBank/DDBJ whole genome shotgun (WGS) entry which is preliminary data.</text>
</comment>
<dbReference type="InterPro" id="IPR011547">
    <property type="entry name" value="SLC26A/SulP_dom"/>
</dbReference>
<comment type="subcellular location">
    <subcellularLocation>
        <location evidence="1">Membrane</location>
        <topology evidence="1">Multi-pass membrane protein</topology>
    </subcellularLocation>
</comment>
<dbReference type="InterPro" id="IPR036513">
    <property type="entry name" value="STAS_dom_sf"/>
</dbReference>
<feature type="compositionally biased region" description="Polar residues" evidence="5">
    <location>
        <begin position="144"/>
        <end position="153"/>
    </location>
</feature>
<dbReference type="Gene3D" id="2.60.120.10">
    <property type="entry name" value="Jelly Rolls"/>
    <property type="match status" value="1"/>
</dbReference>
<dbReference type="CDD" id="cd00038">
    <property type="entry name" value="CAP_ED"/>
    <property type="match status" value="1"/>
</dbReference>
<dbReference type="Gene3D" id="3.30.750.24">
    <property type="entry name" value="STAS domain"/>
    <property type="match status" value="1"/>
</dbReference>
<accession>A0A9N9GEV4</accession>
<dbReference type="InterPro" id="IPR000595">
    <property type="entry name" value="cNMP-bd_dom"/>
</dbReference>
<dbReference type="PROSITE" id="PS50042">
    <property type="entry name" value="CNMP_BINDING_3"/>
    <property type="match status" value="1"/>
</dbReference>
<evidence type="ECO:0000259" key="8">
    <source>
        <dbReference type="PROSITE" id="PS50801"/>
    </source>
</evidence>
<protein>
    <submittedName>
        <fullName evidence="9">66_t:CDS:1</fullName>
    </submittedName>
</protein>
<dbReference type="InterPro" id="IPR014710">
    <property type="entry name" value="RmlC-like_jellyroll"/>
</dbReference>
<dbReference type="GO" id="GO:0016020">
    <property type="term" value="C:membrane"/>
    <property type="evidence" value="ECO:0007669"/>
    <property type="project" value="UniProtKB-SubCell"/>
</dbReference>
<feature type="transmembrane region" description="Helical" evidence="6">
    <location>
        <begin position="365"/>
        <end position="389"/>
    </location>
</feature>
<feature type="transmembrane region" description="Helical" evidence="6">
    <location>
        <begin position="573"/>
        <end position="606"/>
    </location>
</feature>
<feature type="transmembrane region" description="Helical" evidence="6">
    <location>
        <begin position="626"/>
        <end position="658"/>
    </location>
</feature>
<feature type="transmembrane region" description="Helical" evidence="6">
    <location>
        <begin position="492"/>
        <end position="513"/>
    </location>
</feature>
<dbReference type="InterPro" id="IPR018490">
    <property type="entry name" value="cNMP-bd_dom_sf"/>
</dbReference>
<keyword evidence="3 6" id="KW-1133">Transmembrane helix</keyword>
<evidence type="ECO:0000256" key="2">
    <source>
        <dbReference type="ARBA" id="ARBA00022692"/>
    </source>
</evidence>
<feature type="domain" description="Cyclic nucleotide-binding" evidence="7">
    <location>
        <begin position="892"/>
        <end position="991"/>
    </location>
</feature>
<gene>
    <name evidence="9" type="ORF">AMORRO_LOCUS7631</name>
</gene>
<dbReference type="Pfam" id="PF01740">
    <property type="entry name" value="STAS"/>
    <property type="match status" value="1"/>
</dbReference>
<dbReference type="Pfam" id="PF00916">
    <property type="entry name" value="Sulfate_transp"/>
    <property type="match status" value="1"/>
</dbReference>
<evidence type="ECO:0000313" key="9">
    <source>
        <dbReference type="EMBL" id="CAG8597490.1"/>
    </source>
</evidence>
<dbReference type="AlphaFoldDB" id="A0A9N9GEV4"/>
<dbReference type="SMART" id="SM00100">
    <property type="entry name" value="cNMP"/>
    <property type="match status" value="1"/>
</dbReference>
<feature type="transmembrane region" description="Helical" evidence="6">
    <location>
        <begin position="434"/>
        <end position="453"/>
    </location>
</feature>
<feature type="transmembrane region" description="Helical" evidence="6">
    <location>
        <begin position="401"/>
        <end position="422"/>
    </location>
</feature>
<feature type="transmembrane region" description="Helical" evidence="6">
    <location>
        <begin position="236"/>
        <end position="257"/>
    </location>
</feature>
<feature type="compositionally biased region" description="Low complexity" evidence="5">
    <location>
        <begin position="124"/>
        <end position="133"/>
    </location>
</feature>
<feature type="region of interest" description="Disordered" evidence="5">
    <location>
        <begin position="1"/>
        <end position="30"/>
    </location>
</feature>
<dbReference type="CDD" id="cd07042">
    <property type="entry name" value="STAS_SulP_like_sulfate_transporter"/>
    <property type="match status" value="1"/>
</dbReference>
<dbReference type="InterPro" id="IPR002645">
    <property type="entry name" value="STAS_dom"/>
</dbReference>
<keyword evidence="2 6" id="KW-0812">Transmembrane</keyword>
<dbReference type="PROSITE" id="PS50801">
    <property type="entry name" value="STAS"/>
    <property type="match status" value="1"/>
</dbReference>
<feature type="transmembrane region" description="Helical" evidence="6">
    <location>
        <begin position="269"/>
        <end position="288"/>
    </location>
</feature>
<dbReference type="EMBL" id="CAJVPV010005884">
    <property type="protein sequence ID" value="CAG8597490.1"/>
    <property type="molecule type" value="Genomic_DNA"/>
</dbReference>
<evidence type="ECO:0000256" key="6">
    <source>
        <dbReference type="SAM" id="Phobius"/>
    </source>
</evidence>
<evidence type="ECO:0000256" key="3">
    <source>
        <dbReference type="ARBA" id="ARBA00022989"/>
    </source>
</evidence>
<organism evidence="9 10">
    <name type="scientific">Acaulospora morrowiae</name>
    <dbReference type="NCBI Taxonomy" id="94023"/>
    <lineage>
        <taxon>Eukaryota</taxon>
        <taxon>Fungi</taxon>
        <taxon>Fungi incertae sedis</taxon>
        <taxon>Mucoromycota</taxon>
        <taxon>Glomeromycotina</taxon>
        <taxon>Glomeromycetes</taxon>
        <taxon>Diversisporales</taxon>
        <taxon>Acaulosporaceae</taxon>
        <taxon>Acaulospora</taxon>
    </lineage>
</organism>
<dbReference type="OrthoDB" id="409725at2759"/>
<dbReference type="PANTHER" id="PTHR43310:SF4">
    <property type="entry name" value="AFR304WP"/>
    <property type="match status" value="1"/>
</dbReference>
<feature type="compositionally biased region" description="Polar residues" evidence="5">
    <location>
        <begin position="14"/>
        <end position="24"/>
    </location>
</feature>
<dbReference type="SUPFAM" id="SSF52091">
    <property type="entry name" value="SpoIIaa-like"/>
    <property type="match status" value="1"/>
</dbReference>
<evidence type="ECO:0000256" key="1">
    <source>
        <dbReference type="ARBA" id="ARBA00004141"/>
    </source>
</evidence>
<feature type="transmembrane region" description="Helical" evidence="6">
    <location>
        <begin position="333"/>
        <end position="353"/>
    </location>
</feature>
<evidence type="ECO:0000259" key="7">
    <source>
        <dbReference type="PROSITE" id="PS50042"/>
    </source>
</evidence>
<evidence type="ECO:0000313" key="10">
    <source>
        <dbReference type="Proteomes" id="UP000789342"/>
    </source>
</evidence>
<sequence length="1025" mass="114267">MERNQEEGLPIINSPVSPSQSKHSFGSGRNVMQGLQFTSIESPNVGFGSRSYISSMGLSVGARSYSASPLNIRSQSLALGDLELVSEDDKKNDSPVDSSAAGQSNLSLLLQKSKTPSPPDLQVQSQSQSSNNSGIPQLRVNGRIQGSPSNNSGYDPKEESRPLLEVPFSNYGNRNPVDDLVPIEENHWTEKSWFEWLPCVGGRQSHLHNGEEPSRPWRHITPADIFQIFIRDPISYLPAVFLGLLLNLLDAISYGLITFPVNNAMFSTLGPDGISMFFVSCIVSQLVYSGGFSKFGGGNGSMMIEVVPFLHIMAEIILKEIGNDKDAVISTTILSFAISSVLTGLVFLLLGALKLGSLIEFFPRHILDGCIGGVGWFLVATAIEVSAGLKSGLGFNYETLIALFNLHSLCLWGSALMLALLLRVICHKIHHALVVPYYFMITPLIFYLIVYIFQLDWGDLRDDGWVFKMPAGDAPWYRFYTYYDFSKVDWSALLKTVPAMFALTFFGILHVPINVPTLGISLNEDNVDTNRELVAHGVSNLLSGLVGSVQNYLVYTNSLLFYRSGGDNRVAGLMLAAGTTIILLIGPWIVGYVPVMVVGALIFHLGIDLMKEALVDTWGVVNRMEYFTITAIVIAMATLGFIEGILLGIIMACIFFVVSNSRRSAIRATFSGSSVTSIVRRRYRQQKFLKRVGNQIYVMKLQGYMFFGTINGVENAIRQVLTFRIWRRNPISFLIVDFSLVTGLDYSAAKAFVRIHRILEARRVHLVICGVLHNSESANALAAVGIWGDTMKEYIQFFENFNEALERCENMLLEVYYNRRRSVLALTDQPVNKGMAQPTRLSPPKEILNISSPRNNLVQDAGKSILRDERPPQHDKPTSVLIETFQDNTDKNEEFFSKLAPYFHEVNVPSGEILWNQGDSPNCLYLVDHGVLRVHWRAAEGVHARPVESILPGTLAGELGFFTKRKRDATLYADQRCVLWQMKTEDYDKLLENDPKVANDFMRLALHFSAERLSTMMQYAFLLAQ</sequence>
<name>A0A9N9GEV4_9GLOM</name>
<evidence type="ECO:0000256" key="4">
    <source>
        <dbReference type="ARBA" id="ARBA00023136"/>
    </source>
</evidence>
<dbReference type="SUPFAM" id="SSF51206">
    <property type="entry name" value="cAMP-binding domain-like"/>
    <property type="match status" value="1"/>
</dbReference>
<dbReference type="InterPro" id="IPR052706">
    <property type="entry name" value="Membrane-Transporter-like"/>
</dbReference>
<dbReference type="Proteomes" id="UP000789342">
    <property type="component" value="Unassembled WGS sequence"/>
</dbReference>
<reference evidence="9" key="1">
    <citation type="submission" date="2021-06" db="EMBL/GenBank/DDBJ databases">
        <authorList>
            <person name="Kallberg Y."/>
            <person name="Tangrot J."/>
            <person name="Rosling A."/>
        </authorList>
    </citation>
    <scope>NUCLEOTIDE SEQUENCE</scope>
    <source>
        <strain evidence="9">CL551</strain>
    </source>
</reference>
<keyword evidence="10" id="KW-1185">Reference proteome</keyword>
<dbReference type="PANTHER" id="PTHR43310">
    <property type="entry name" value="SULFATE TRANSPORTER YBAR-RELATED"/>
    <property type="match status" value="1"/>
</dbReference>
<dbReference type="Pfam" id="PF00027">
    <property type="entry name" value="cNMP_binding"/>
    <property type="match status" value="1"/>
</dbReference>
<feature type="domain" description="STAS" evidence="8">
    <location>
        <begin position="696"/>
        <end position="808"/>
    </location>
</feature>
<evidence type="ECO:0000256" key="5">
    <source>
        <dbReference type="SAM" id="MobiDB-lite"/>
    </source>
</evidence>
<keyword evidence="4 6" id="KW-0472">Membrane</keyword>
<feature type="region of interest" description="Disordered" evidence="5">
    <location>
        <begin position="111"/>
        <end position="160"/>
    </location>
</feature>
<proteinExistence type="predicted"/>